<proteinExistence type="predicted"/>
<reference evidence="3" key="1">
    <citation type="journal article" date="2019" name="Int. J. Syst. Evol. Microbiol.">
        <title>The Global Catalogue of Microorganisms (GCM) 10K type strain sequencing project: providing services to taxonomists for standard genome sequencing and annotation.</title>
        <authorList>
            <consortium name="The Broad Institute Genomics Platform"/>
            <consortium name="The Broad Institute Genome Sequencing Center for Infectious Disease"/>
            <person name="Wu L."/>
            <person name="Ma J."/>
        </authorList>
    </citation>
    <scope>NUCLEOTIDE SEQUENCE [LARGE SCALE GENOMIC DNA]</scope>
    <source>
        <strain evidence="3">JCM 3296</strain>
    </source>
</reference>
<comment type="caution">
    <text evidence="2">The sequence shown here is derived from an EMBL/GenBank/DDBJ whole genome shotgun (WGS) entry which is preliminary data.</text>
</comment>
<dbReference type="EMBL" id="BMRE01000014">
    <property type="protein sequence ID" value="GGU41138.1"/>
    <property type="molecule type" value="Genomic_DNA"/>
</dbReference>
<dbReference type="InterPro" id="IPR056827">
    <property type="entry name" value="CBM87_Agd3"/>
</dbReference>
<feature type="domain" description="Agd3 CBM87" evidence="1">
    <location>
        <begin position="90"/>
        <end position="188"/>
    </location>
</feature>
<dbReference type="Pfam" id="PF25116">
    <property type="entry name" value="CBM87_Agd3"/>
    <property type="match status" value="1"/>
</dbReference>
<keyword evidence="3" id="KW-1185">Reference proteome</keyword>
<evidence type="ECO:0000259" key="1">
    <source>
        <dbReference type="Pfam" id="PF25116"/>
    </source>
</evidence>
<organism evidence="2 3">
    <name type="scientific">Lentzea flava</name>
    <dbReference type="NCBI Taxonomy" id="103732"/>
    <lineage>
        <taxon>Bacteria</taxon>
        <taxon>Bacillati</taxon>
        <taxon>Actinomycetota</taxon>
        <taxon>Actinomycetes</taxon>
        <taxon>Pseudonocardiales</taxon>
        <taxon>Pseudonocardiaceae</taxon>
        <taxon>Lentzea</taxon>
    </lineage>
</organism>
<protein>
    <recommendedName>
        <fullName evidence="1">Agd3 CBM87 domain-containing protein</fullName>
    </recommendedName>
</protein>
<evidence type="ECO:0000313" key="3">
    <source>
        <dbReference type="Proteomes" id="UP000649573"/>
    </source>
</evidence>
<dbReference type="Proteomes" id="UP000649573">
    <property type="component" value="Unassembled WGS sequence"/>
</dbReference>
<sequence length="708" mass="76640">MPRALKPWETAMAARTKWIASVLATLTAVAFSGVLPAAGAAEDAARPGHRHGLIRGDVARPTPPAPPKLRVVNGPIKPRTSLTAATDEVALRVLVIALDSADFGLPTWKAVLDRIGSPYDVLTARTEQLTAARLVRPDGTGRYNAVLLTDNALLQPDGSGGYVSAFDPAEWQALWDYERTHRVRQVSLYTSWGTFPEDYCLRPGIEGGVGASGLNATLTGSGVFDRLAPDAVVPITFSYVYRSTLAPGCAAQPTLTVDDHVLGVVSTSTDGRERAALTFSSNEFLPQTDMLGYGLVRWATRGVFTGELRHWINVDVDDWFNSTDHLYPDGHLETDPGFRLSGTDAAGTNAQQNAVRSGYPAAAGFTLNLPYNGGDLTPNAPSRCSVTGTPDALTSYSKCLASNFRWVNHTVTHPELNFTDYATSRREIADNLTIGRQAGLTVPADVLKTPAYSGLGVYNPDPDAPDTEPPVDFGLRASNQAMLTAAADVGVRYLHGNMSFASHRPSCFNCGIRHPLRPELLVVPDWPTNIGYQVTTPAEETLLYNSLYGPNGRFPYHDHDLSYPELLSYESEVALQHVMTGSAYSHTLHQGNLRQFSSGRSLTFDWLRAVVDRYSARFAVPLRNPDWPSLARYVDARTSHFAEIRGGADAVWDRSTNTVTRTSTTTGSLFLTGVTHPSGTTDRYGADVITQLPITAGRTIVATAVPRP</sequence>
<evidence type="ECO:0000313" key="2">
    <source>
        <dbReference type="EMBL" id="GGU41138.1"/>
    </source>
</evidence>
<name>A0ABQ2ULA7_9PSEU</name>
<gene>
    <name evidence="2" type="ORF">GCM10010178_37150</name>
</gene>
<accession>A0ABQ2ULA7</accession>